<evidence type="ECO:0000256" key="6">
    <source>
        <dbReference type="ARBA" id="ARBA00022989"/>
    </source>
</evidence>
<dbReference type="InterPro" id="IPR011606">
    <property type="entry name" value="Brnchd-chn_aa_trnsp_permease"/>
</dbReference>
<dbReference type="GO" id="GO:1903785">
    <property type="term" value="P:L-valine transmembrane transport"/>
    <property type="evidence" value="ECO:0007669"/>
    <property type="project" value="TreeGrafter"/>
</dbReference>
<dbReference type="EMBL" id="CADCVS010000157">
    <property type="protein sequence ID" value="CAA9483536.1"/>
    <property type="molecule type" value="Genomic_DNA"/>
</dbReference>
<feature type="transmembrane region" description="Helical" evidence="8">
    <location>
        <begin position="43"/>
        <end position="62"/>
    </location>
</feature>
<organism evidence="9">
    <name type="scientific">uncultured Solirubrobacteraceae bacterium</name>
    <dbReference type="NCBI Taxonomy" id="1162706"/>
    <lineage>
        <taxon>Bacteria</taxon>
        <taxon>Bacillati</taxon>
        <taxon>Actinomycetota</taxon>
        <taxon>Thermoleophilia</taxon>
        <taxon>Solirubrobacterales</taxon>
        <taxon>Solirubrobacteraceae</taxon>
        <taxon>environmental samples</taxon>
    </lineage>
</organism>
<evidence type="ECO:0000256" key="8">
    <source>
        <dbReference type="SAM" id="Phobius"/>
    </source>
</evidence>
<feature type="transmembrane region" description="Helical" evidence="8">
    <location>
        <begin position="185"/>
        <end position="214"/>
    </location>
</feature>
<sequence>MATEDSYAAGARAALPLVLPTLLIGASFGVAGVGLGWGIVAPIVMSIIIFSGSAQFAIAAVLGAGGSAIAAILAAILVNARFLAMGVAVGPSMRGSRLRRALEGQAIIDTSLLLARTGPTTYGPRRLLGATAPQFTCWVLGTVAGVLLGRGLVDPEALGLDVLFPAFFLYLLVKELRSPEARPAAAAAAVIALVLIPIAPPGVPVIAACVAVLARGPRR</sequence>
<evidence type="ECO:0000256" key="2">
    <source>
        <dbReference type="ARBA" id="ARBA00010735"/>
    </source>
</evidence>
<gene>
    <name evidence="9" type="ORF">AVDCRST_MAG30-939</name>
</gene>
<feature type="transmembrane region" description="Helical" evidence="8">
    <location>
        <begin position="13"/>
        <end position="36"/>
    </location>
</feature>
<protein>
    <recommendedName>
        <fullName evidence="10">Branched-chain amino acid permease</fullName>
    </recommendedName>
</protein>
<keyword evidence="4" id="KW-1003">Cell membrane</keyword>
<evidence type="ECO:0008006" key="10">
    <source>
        <dbReference type="Google" id="ProtNLM"/>
    </source>
</evidence>
<keyword evidence="5 8" id="KW-0812">Transmembrane</keyword>
<evidence type="ECO:0000256" key="5">
    <source>
        <dbReference type="ARBA" id="ARBA00022692"/>
    </source>
</evidence>
<evidence type="ECO:0000256" key="7">
    <source>
        <dbReference type="ARBA" id="ARBA00023136"/>
    </source>
</evidence>
<evidence type="ECO:0000256" key="3">
    <source>
        <dbReference type="ARBA" id="ARBA00022448"/>
    </source>
</evidence>
<dbReference type="PANTHER" id="PTHR34979">
    <property type="entry name" value="INNER MEMBRANE PROTEIN YGAZ"/>
    <property type="match status" value="1"/>
</dbReference>
<evidence type="ECO:0000256" key="1">
    <source>
        <dbReference type="ARBA" id="ARBA00004651"/>
    </source>
</evidence>
<dbReference type="PANTHER" id="PTHR34979:SF1">
    <property type="entry name" value="INNER MEMBRANE PROTEIN YGAZ"/>
    <property type="match status" value="1"/>
</dbReference>
<dbReference type="GO" id="GO:0005886">
    <property type="term" value="C:plasma membrane"/>
    <property type="evidence" value="ECO:0007669"/>
    <property type="project" value="UniProtKB-SubCell"/>
</dbReference>
<comment type="subcellular location">
    <subcellularLocation>
        <location evidence="1">Cell membrane</location>
        <topology evidence="1">Multi-pass membrane protein</topology>
    </subcellularLocation>
</comment>
<name>A0A6J4S2C6_9ACTN</name>
<evidence type="ECO:0000256" key="4">
    <source>
        <dbReference type="ARBA" id="ARBA00022475"/>
    </source>
</evidence>
<proteinExistence type="inferred from homology"/>
<comment type="similarity">
    <text evidence="2">Belongs to the AzlC family.</text>
</comment>
<keyword evidence="3" id="KW-0813">Transport</keyword>
<feature type="transmembrane region" description="Helical" evidence="8">
    <location>
        <begin position="157"/>
        <end position="173"/>
    </location>
</feature>
<feature type="transmembrane region" description="Helical" evidence="8">
    <location>
        <begin position="68"/>
        <end position="90"/>
    </location>
</feature>
<dbReference type="Pfam" id="PF03591">
    <property type="entry name" value="AzlC"/>
    <property type="match status" value="1"/>
</dbReference>
<evidence type="ECO:0000313" key="9">
    <source>
        <dbReference type="EMBL" id="CAA9483536.1"/>
    </source>
</evidence>
<keyword evidence="7 8" id="KW-0472">Membrane</keyword>
<accession>A0A6J4S2C6</accession>
<dbReference type="AlphaFoldDB" id="A0A6J4S2C6"/>
<feature type="transmembrane region" description="Helical" evidence="8">
    <location>
        <begin position="135"/>
        <end position="151"/>
    </location>
</feature>
<keyword evidence="6 8" id="KW-1133">Transmembrane helix</keyword>
<reference evidence="9" key="1">
    <citation type="submission" date="2020-02" db="EMBL/GenBank/DDBJ databases">
        <authorList>
            <person name="Meier V. D."/>
        </authorList>
    </citation>
    <scope>NUCLEOTIDE SEQUENCE</scope>
    <source>
        <strain evidence="9">AVDCRST_MAG30</strain>
    </source>
</reference>